<dbReference type="GO" id="GO:0030245">
    <property type="term" value="P:cellulose catabolic process"/>
    <property type="evidence" value="ECO:0007669"/>
    <property type="project" value="UniProtKB-KW"/>
</dbReference>
<keyword evidence="6" id="KW-0119">Carbohydrate metabolism</keyword>
<keyword evidence="12" id="KW-1185">Reference proteome</keyword>
<feature type="chain" id="PRO_5041898772" description="Glucanase" evidence="10">
    <location>
        <begin position="17"/>
        <end position="446"/>
    </location>
</feature>
<organism evidence="11 12">
    <name type="scientific">Colletotrichum kahawae</name>
    <name type="common">Coffee berry disease fungus</name>
    <dbReference type="NCBI Taxonomy" id="34407"/>
    <lineage>
        <taxon>Eukaryota</taxon>
        <taxon>Fungi</taxon>
        <taxon>Dikarya</taxon>
        <taxon>Ascomycota</taxon>
        <taxon>Pezizomycotina</taxon>
        <taxon>Sordariomycetes</taxon>
        <taxon>Hypocreomycetidae</taxon>
        <taxon>Glomerellales</taxon>
        <taxon>Glomerellaceae</taxon>
        <taxon>Colletotrichum</taxon>
        <taxon>Colletotrichum gloeosporioides species complex</taxon>
    </lineage>
</organism>
<dbReference type="EMBL" id="VYYT01000278">
    <property type="protein sequence ID" value="KAK2748999.1"/>
    <property type="molecule type" value="Genomic_DNA"/>
</dbReference>
<evidence type="ECO:0000256" key="6">
    <source>
        <dbReference type="ARBA" id="ARBA00023277"/>
    </source>
</evidence>
<comment type="similarity">
    <text evidence="2 9">Belongs to the glycosyl hydrolase 7 (cellulase C) family.</text>
</comment>
<evidence type="ECO:0000256" key="9">
    <source>
        <dbReference type="RuleBase" id="RU361164"/>
    </source>
</evidence>
<name>A0AAD9Y7B2_COLKA</name>
<dbReference type="PRINTS" id="PR00734">
    <property type="entry name" value="GLHYDRLASE7"/>
</dbReference>
<keyword evidence="3 10" id="KW-0732">Signal</keyword>
<evidence type="ECO:0000256" key="5">
    <source>
        <dbReference type="ARBA" id="ARBA00023001"/>
    </source>
</evidence>
<comment type="catalytic activity">
    <reaction evidence="1">
        <text>Hydrolysis of (1-&gt;4)-beta-D-glucosidic linkages in cellulose and cellotetraose, releasing cellobiose from the non-reducing ends of the chains.</text>
        <dbReference type="EC" id="3.2.1.91"/>
    </reaction>
</comment>
<evidence type="ECO:0000313" key="12">
    <source>
        <dbReference type="Proteomes" id="UP001281614"/>
    </source>
</evidence>
<reference evidence="11" key="1">
    <citation type="submission" date="2023-02" db="EMBL/GenBank/DDBJ databases">
        <title>Colletotrichum kahawae CIFC_Que2 genome sequencing and assembly.</title>
        <authorList>
            <person name="Baroncelli R."/>
        </authorList>
    </citation>
    <scope>NUCLEOTIDE SEQUENCE</scope>
    <source>
        <strain evidence="11">CIFC_Que2</strain>
    </source>
</reference>
<evidence type="ECO:0000256" key="10">
    <source>
        <dbReference type="SAM" id="SignalP"/>
    </source>
</evidence>
<proteinExistence type="inferred from homology"/>
<keyword evidence="7 9" id="KW-0326">Glycosidase</keyword>
<dbReference type="Proteomes" id="UP001281614">
    <property type="component" value="Unassembled WGS sequence"/>
</dbReference>
<evidence type="ECO:0000313" key="11">
    <source>
        <dbReference type="EMBL" id="KAK2748999.1"/>
    </source>
</evidence>
<keyword evidence="4 9" id="KW-0378">Hydrolase</keyword>
<comment type="caution">
    <text evidence="11">The sequence shown here is derived from an EMBL/GenBank/DDBJ whole genome shotgun (WGS) entry which is preliminary data.</text>
</comment>
<keyword evidence="5 9" id="KW-0136">Cellulose degradation</keyword>
<keyword evidence="8 9" id="KW-0624">Polysaccharide degradation</keyword>
<evidence type="ECO:0000256" key="7">
    <source>
        <dbReference type="ARBA" id="ARBA00023295"/>
    </source>
</evidence>
<accession>A0AAD9Y7B2</accession>
<sequence>MRRVLFLSSLALLAEAQKVGDLQQEIHPKLSWKRCTTSTCDAVQGEITIDAEYRWIHVVDDWHSCFERQEWQTDYCNSTQSCTERCAVDGAYYPGYGIVTNGDSLSQQYETPIDFSKSRNSRVFLMEEGGDKYQTFSLLGNELAFDVDLGTVPCGLNGALTFLAMEADGGLERYEGNEAGARYGTGYCDASCTRSLRLVGGEANFDGWRPSAWDPLRGEGNRGACCPEFDVWNSNSRAFQTSSKICRPGIDSYFTCEGEACGNQDRLVQCDSDGCDYNPYRLGVPDFYGIGGDVDTSKKFTVVTQFADDKITKFFIQDGKRIDAPSPALPNFPEVNGLSKDYCRVKTHEFSEPDAFTALGSMARQNEIMRRPMVMALSIQDDYYAWNLWLDSTYPVDSGNQPGGTRGPCPWQENDPNDLDTQWGWSKAKIAWSNIRFGPIGSTVNI</sequence>
<dbReference type="GO" id="GO:0016162">
    <property type="term" value="F:cellulose 1,4-beta-cellobiosidase activity"/>
    <property type="evidence" value="ECO:0007669"/>
    <property type="project" value="UniProtKB-EC"/>
</dbReference>
<dbReference type="AlphaFoldDB" id="A0AAD9Y7B2"/>
<protein>
    <recommendedName>
        <fullName evidence="9">Glucanase</fullName>
        <ecNumber evidence="9">3.2.1.-</ecNumber>
    </recommendedName>
</protein>
<dbReference type="Gene3D" id="2.70.100.10">
    <property type="entry name" value="Glycoside hydrolase, family 7, domain"/>
    <property type="match status" value="1"/>
</dbReference>
<evidence type="ECO:0000256" key="1">
    <source>
        <dbReference type="ARBA" id="ARBA00001641"/>
    </source>
</evidence>
<feature type="signal peptide" evidence="10">
    <location>
        <begin position="1"/>
        <end position="16"/>
    </location>
</feature>
<dbReference type="SUPFAM" id="SSF49899">
    <property type="entry name" value="Concanavalin A-like lectins/glucanases"/>
    <property type="match status" value="1"/>
</dbReference>
<evidence type="ECO:0000256" key="8">
    <source>
        <dbReference type="ARBA" id="ARBA00023326"/>
    </source>
</evidence>
<dbReference type="PANTHER" id="PTHR33753">
    <property type="entry name" value="1,4-BETA-D-GLUCAN CELLOBIOHYDROLASE B"/>
    <property type="match status" value="1"/>
</dbReference>
<evidence type="ECO:0000256" key="2">
    <source>
        <dbReference type="ARBA" id="ARBA00006044"/>
    </source>
</evidence>
<dbReference type="PANTHER" id="PTHR33753:SF2">
    <property type="entry name" value="GLYCOSIDE HYDROLASE FAMILY 7 PROTEIN"/>
    <property type="match status" value="1"/>
</dbReference>
<dbReference type="InterPro" id="IPR037019">
    <property type="entry name" value="Glyco_hydro_7_sf"/>
</dbReference>
<evidence type="ECO:0000256" key="4">
    <source>
        <dbReference type="ARBA" id="ARBA00022801"/>
    </source>
</evidence>
<gene>
    <name evidence="11" type="ORF">CKAH01_06496</name>
</gene>
<dbReference type="InterPro" id="IPR001722">
    <property type="entry name" value="Glyco_hydro_7"/>
</dbReference>
<dbReference type="InterPro" id="IPR013320">
    <property type="entry name" value="ConA-like_dom_sf"/>
</dbReference>
<evidence type="ECO:0000256" key="3">
    <source>
        <dbReference type="ARBA" id="ARBA00022729"/>
    </source>
</evidence>
<dbReference type="EC" id="3.2.1.-" evidence="9"/>
<dbReference type="Pfam" id="PF00840">
    <property type="entry name" value="Glyco_hydro_7"/>
    <property type="match status" value="1"/>
</dbReference>